<comment type="catalytic activity">
    <reaction evidence="8">
        <text>IMP + L-aspartate + GTP = N(6)-(1,2-dicarboxyethyl)-AMP + GDP + phosphate + 2 H(+)</text>
        <dbReference type="Rhea" id="RHEA:15753"/>
        <dbReference type="ChEBI" id="CHEBI:15378"/>
        <dbReference type="ChEBI" id="CHEBI:29991"/>
        <dbReference type="ChEBI" id="CHEBI:37565"/>
        <dbReference type="ChEBI" id="CHEBI:43474"/>
        <dbReference type="ChEBI" id="CHEBI:57567"/>
        <dbReference type="ChEBI" id="CHEBI:58053"/>
        <dbReference type="ChEBI" id="CHEBI:58189"/>
        <dbReference type="EC" id="6.3.4.4"/>
    </reaction>
</comment>
<dbReference type="GO" id="GO:0000287">
    <property type="term" value="F:magnesium ion binding"/>
    <property type="evidence" value="ECO:0007669"/>
    <property type="project" value="UniProtKB-UniRule"/>
</dbReference>
<feature type="binding site" description="in other chain" evidence="8">
    <location>
        <position position="178"/>
    </location>
    <ligand>
        <name>IMP</name>
        <dbReference type="ChEBI" id="CHEBI:58053"/>
        <note>ligand shared between dimeric partners</note>
    </ligand>
</feature>
<dbReference type="NCBIfam" id="TIGR00730">
    <property type="entry name" value="Rossman fold protein, TIGR00730 family"/>
    <property type="match status" value="1"/>
</dbReference>
<dbReference type="GO" id="GO:0044208">
    <property type="term" value="P:'de novo' AMP biosynthetic process"/>
    <property type="evidence" value="ECO:0007669"/>
    <property type="project" value="UniProtKB-UniRule"/>
</dbReference>
<dbReference type="CDD" id="cd03108">
    <property type="entry name" value="AdSS"/>
    <property type="match status" value="1"/>
</dbReference>
<organism evidence="10 11">
    <name type="scientific">Actinomadura harenae</name>
    <dbReference type="NCBI Taxonomy" id="2483351"/>
    <lineage>
        <taxon>Bacteria</taxon>
        <taxon>Bacillati</taxon>
        <taxon>Actinomycetota</taxon>
        <taxon>Actinomycetes</taxon>
        <taxon>Streptosporangiales</taxon>
        <taxon>Thermomonosporaceae</taxon>
        <taxon>Actinomadura</taxon>
    </lineage>
</organism>
<evidence type="ECO:0000313" key="11">
    <source>
        <dbReference type="Proteomes" id="UP000282674"/>
    </source>
</evidence>
<dbReference type="GO" id="GO:0005737">
    <property type="term" value="C:cytoplasm"/>
    <property type="evidence" value="ECO:0007669"/>
    <property type="project" value="UniProtKB-SubCell"/>
</dbReference>
<dbReference type="Proteomes" id="UP000282674">
    <property type="component" value="Unassembled WGS sequence"/>
</dbReference>
<dbReference type="RefSeq" id="WP_122196446.1">
    <property type="nucleotide sequence ID" value="NZ_JBHSKC010000038.1"/>
</dbReference>
<comment type="similarity">
    <text evidence="8">Belongs to the adenylosuccinate synthetase family.</text>
</comment>
<feature type="active site" description="Proton acceptor" evidence="8">
    <location>
        <position position="55"/>
    </location>
</feature>
<feature type="binding site" evidence="8">
    <location>
        <begin position="340"/>
        <end position="346"/>
    </location>
    <ligand>
        <name>substrate</name>
    </ligand>
</feature>
<dbReference type="GO" id="GO:0004019">
    <property type="term" value="F:adenylosuccinate synthase activity"/>
    <property type="evidence" value="ECO:0007669"/>
    <property type="project" value="UniProtKB-UniRule"/>
</dbReference>
<dbReference type="HAMAP" id="MF_00011">
    <property type="entry name" value="Adenylosucc_synth"/>
    <property type="match status" value="1"/>
</dbReference>
<accession>A0A3M2LWM5</accession>
<dbReference type="Gene3D" id="3.40.50.450">
    <property type="match status" value="1"/>
</dbReference>
<keyword evidence="3 8" id="KW-0479">Metal-binding</keyword>
<dbReference type="InterPro" id="IPR031100">
    <property type="entry name" value="LOG_fam"/>
</dbReference>
<comment type="subcellular location">
    <subcellularLocation>
        <location evidence="8">Cytoplasm</location>
    </subcellularLocation>
</comment>
<evidence type="ECO:0000256" key="6">
    <source>
        <dbReference type="ARBA" id="ARBA00022842"/>
    </source>
</evidence>
<dbReference type="PANTHER" id="PTHR11846">
    <property type="entry name" value="ADENYLOSUCCINATE SYNTHETASE"/>
    <property type="match status" value="1"/>
</dbReference>
<comment type="pathway">
    <text evidence="8">Purine metabolism; AMP biosynthesis via de novo pathway; AMP from IMP: step 1/2.</text>
</comment>
<dbReference type="InterPro" id="IPR042109">
    <property type="entry name" value="Adenylosuccinate_synth_dom1"/>
</dbReference>
<comment type="caution">
    <text evidence="8">Lacks conserved residue(s) required for the propagation of feature annotation.</text>
</comment>
<dbReference type="InterPro" id="IPR001114">
    <property type="entry name" value="Adenylosuccinate_synthetase"/>
</dbReference>
<feature type="binding site" evidence="8">
    <location>
        <position position="82"/>
    </location>
    <ligand>
        <name>Mg(2+)</name>
        <dbReference type="ChEBI" id="CHEBI:18420"/>
    </ligand>
</feature>
<dbReference type="OrthoDB" id="9807553at2"/>
<evidence type="ECO:0000256" key="7">
    <source>
        <dbReference type="ARBA" id="ARBA00023134"/>
    </source>
</evidence>
<evidence type="ECO:0000256" key="4">
    <source>
        <dbReference type="ARBA" id="ARBA00022741"/>
    </source>
</evidence>
<gene>
    <name evidence="8" type="primary">purA</name>
    <name evidence="10" type="ORF">EBO15_22710</name>
</gene>
<comment type="cofactor">
    <cofactor evidence="8">
        <name>Mg(2+)</name>
        <dbReference type="ChEBI" id="CHEBI:18420"/>
    </cofactor>
    <text evidence="8">Binds 1 Mg(2+) ion per subunit.</text>
</comment>
<dbReference type="Gene3D" id="3.90.170.10">
    <property type="entry name" value="Adenylosuccinate Synthetase, subunit A, domain 3"/>
    <property type="match status" value="1"/>
</dbReference>
<keyword evidence="2 8" id="KW-0436">Ligase</keyword>
<feature type="binding site" evidence="8">
    <location>
        <begin position="82"/>
        <end position="84"/>
    </location>
    <ligand>
        <name>GTP</name>
        <dbReference type="ChEBI" id="CHEBI:37565"/>
    </ligand>
</feature>
<dbReference type="SUPFAM" id="SSF102405">
    <property type="entry name" value="MCP/YpsA-like"/>
    <property type="match status" value="1"/>
</dbReference>
<dbReference type="InterPro" id="IPR042110">
    <property type="entry name" value="Adenylosuccinate_synth_dom2"/>
</dbReference>
<feature type="binding site" evidence="8">
    <location>
        <position position="55"/>
    </location>
    <ligand>
        <name>Mg(2+)</name>
        <dbReference type="ChEBI" id="CHEBI:18420"/>
    </ligand>
</feature>
<evidence type="ECO:0000256" key="2">
    <source>
        <dbReference type="ARBA" id="ARBA00022598"/>
    </source>
</evidence>
<comment type="caution">
    <text evidence="10">The sequence shown here is derived from an EMBL/GenBank/DDBJ whole genome shotgun (WGS) entry which is preliminary data.</text>
</comment>
<dbReference type="Pfam" id="PF03641">
    <property type="entry name" value="Lysine_decarbox"/>
    <property type="match status" value="1"/>
</dbReference>
<comment type="subunit">
    <text evidence="1 8">Homodimer.</text>
</comment>
<dbReference type="SUPFAM" id="SSF52540">
    <property type="entry name" value="P-loop containing nucleoside triphosphate hydrolases"/>
    <property type="match status" value="1"/>
</dbReference>
<dbReference type="GO" id="GO:0009691">
    <property type="term" value="P:cytokinin biosynthetic process"/>
    <property type="evidence" value="ECO:0007669"/>
    <property type="project" value="InterPro"/>
</dbReference>
<keyword evidence="11" id="KW-1185">Reference proteome</keyword>
<feature type="binding site" evidence="8">
    <location>
        <begin position="454"/>
        <end position="456"/>
    </location>
    <ligand>
        <name>GTP</name>
        <dbReference type="ChEBI" id="CHEBI:37565"/>
    </ligand>
</feature>
<dbReference type="GO" id="GO:0046040">
    <property type="term" value="P:IMP metabolic process"/>
    <property type="evidence" value="ECO:0007669"/>
    <property type="project" value="TreeGrafter"/>
</dbReference>
<feature type="active site" description="Proton donor" evidence="8">
    <location>
        <position position="83"/>
    </location>
</feature>
<dbReference type="InterPro" id="IPR005269">
    <property type="entry name" value="LOG"/>
</dbReference>
<feature type="binding site" description="in other chain" evidence="8">
    <location>
        <position position="280"/>
    </location>
    <ligand>
        <name>IMP</name>
        <dbReference type="ChEBI" id="CHEBI:58053"/>
        <note>ligand shared between dimeric partners</note>
    </ligand>
</feature>
<keyword evidence="4 8" id="KW-0547">Nucleotide-binding</keyword>
<evidence type="ECO:0000256" key="8">
    <source>
        <dbReference type="HAMAP-Rule" id="MF_00011"/>
    </source>
</evidence>
<feature type="binding site" evidence="8">
    <location>
        <begin position="372"/>
        <end position="374"/>
    </location>
    <ligand>
        <name>GTP</name>
        <dbReference type="ChEBI" id="CHEBI:37565"/>
    </ligand>
</feature>
<dbReference type="InterPro" id="IPR042111">
    <property type="entry name" value="Adenylosuccinate_synth_dom3"/>
</dbReference>
<dbReference type="GO" id="GO:0005525">
    <property type="term" value="F:GTP binding"/>
    <property type="evidence" value="ECO:0007669"/>
    <property type="project" value="UniProtKB-UniRule"/>
</dbReference>
<evidence type="ECO:0000256" key="1">
    <source>
        <dbReference type="ARBA" id="ARBA00011738"/>
    </source>
</evidence>
<feature type="binding site" description="in other chain" evidence="8">
    <location>
        <position position="344"/>
    </location>
    <ligand>
        <name>IMP</name>
        <dbReference type="ChEBI" id="CHEBI:58053"/>
        <note>ligand shared between dimeric partners</note>
    </ligand>
</feature>
<evidence type="ECO:0000256" key="9">
    <source>
        <dbReference type="SAM" id="MobiDB-lite"/>
    </source>
</evidence>
<evidence type="ECO:0000256" key="5">
    <source>
        <dbReference type="ARBA" id="ARBA00022755"/>
    </source>
</evidence>
<dbReference type="Pfam" id="PF00709">
    <property type="entry name" value="Adenylsucc_synt"/>
    <property type="match status" value="1"/>
</dbReference>
<dbReference type="UniPathway" id="UPA00075">
    <property type="reaction ID" value="UER00335"/>
</dbReference>
<dbReference type="SMART" id="SM00788">
    <property type="entry name" value="Adenylsucc_synt"/>
    <property type="match status" value="1"/>
</dbReference>
<feature type="binding site" description="in other chain" evidence="8">
    <location>
        <begin position="80"/>
        <end position="83"/>
    </location>
    <ligand>
        <name>IMP</name>
        <dbReference type="ChEBI" id="CHEBI:58053"/>
        <note>ligand shared between dimeric partners</note>
    </ligand>
</feature>
<evidence type="ECO:0000313" key="10">
    <source>
        <dbReference type="EMBL" id="RMI41612.1"/>
    </source>
</evidence>
<proteinExistence type="inferred from homology"/>
<dbReference type="Gene3D" id="3.40.440.10">
    <property type="entry name" value="Adenylosuccinate Synthetase, subunit A, domain 1"/>
    <property type="match status" value="1"/>
</dbReference>
<sequence>MTGPTVTPSLDGHAGEARRHRERRRGELLELLTRRGLELPRSQRLTWISDMQQGDGGKGAMTDRLAPSHQIVVRVQGGDNAGHTTVFRDAEGSDVVLKGHLLPSGLRHDRTVGVIANGVLLNPGTLAAEITDLARRGVDCSGRLLLSDRAHLVLPLHLLADARQEDGLRKDGRAIGTTQRGIGPANVCRTNRSGVRVRDLDDMAVVEGRIRQSAALLGLPDEHVPESLAWLEEHRHFLQRHSVDSVRLLNAAADAGYSILFEGAQGPLIDLDHGIYPYVTTSATAIHSVASGTGLDLTRIHHRVGVLKCYQTMVGNGAFVTEDTGELGARLRERGQETGTTTGRPRRCGWLDLPHARWAAELNGNTSVALTKLDVLDGFDLIGVCVGYERDGRRYLPFEPDHAYLAGCAPMYAYLPGWRTSTRAVRRYADLPAEARALADFVSRYLDLPVSGIGTGPRDTDLLTVPLGELDHLMRPAPPRVPAPRAGHRKPPRVTVFCGAAPGVRPNHRALAADLGRACAERGVGIVYGAGGVGMMGALSDAALGHGGEVIGVIPEPLKRREFCRPDLADLRVVPTMHQRKMLMHELGDAFIALPGGYGTLEELLEMITWAQLGLHEKPVILLDDTGHFQPLIDLFDHAHAEGFVADQDRSLVVRARTAEEALHLAHPSQARR</sequence>
<keyword evidence="5 8" id="KW-0658">Purine biosynthesis</keyword>
<comment type="function">
    <text evidence="8">Plays an important role in the de novo pathway of purine nucleotide biosynthesis. Catalyzes the first committed step in the biosynthesis of AMP from IMP.</text>
</comment>
<keyword evidence="6 8" id="KW-0460">Magnesium</keyword>
<feature type="region of interest" description="Disordered" evidence="9">
    <location>
        <begin position="1"/>
        <end position="22"/>
    </location>
</feature>
<dbReference type="EMBL" id="RFFG01000041">
    <property type="protein sequence ID" value="RMI41612.1"/>
    <property type="molecule type" value="Genomic_DNA"/>
</dbReference>
<evidence type="ECO:0000256" key="3">
    <source>
        <dbReference type="ARBA" id="ARBA00022723"/>
    </source>
</evidence>
<dbReference type="GO" id="GO:0016787">
    <property type="term" value="F:hydrolase activity"/>
    <property type="evidence" value="ECO:0007669"/>
    <property type="project" value="InterPro"/>
</dbReference>
<name>A0A3M2LWM5_9ACTN</name>
<dbReference type="EC" id="6.3.4.4" evidence="8"/>
<dbReference type="AlphaFoldDB" id="A0A3M2LWM5"/>
<dbReference type="InterPro" id="IPR027417">
    <property type="entry name" value="P-loop_NTPase"/>
</dbReference>
<reference evidence="10 11" key="1">
    <citation type="submission" date="2018-10" db="EMBL/GenBank/DDBJ databases">
        <title>Isolation from soil.</title>
        <authorList>
            <person name="Hu J."/>
        </authorList>
    </citation>
    <scope>NUCLEOTIDE SEQUENCE [LARGE SCALE GENOMIC DNA]</scope>
    <source>
        <strain evidence="10 11">NEAU-Ht49</strain>
    </source>
</reference>
<dbReference type="PANTHER" id="PTHR11846:SF0">
    <property type="entry name" value="ADENYLOSUCCINATE SYNTHETASE"/>
    <property type="match status" value="1"/>
</dbReference>
<protein>
    <recommendedName>
        <fullName evidence="8">Adenylosuccinate synthetase</fullName>
        <shortName evidence="8">AMPSase</shortName>
        <shortName evidence="8">AdSS</shortName>
        <ecNumber evidence="8">6.3.4.4</ecNumber>
    </recommendedName>
    <alternativeName>
        <fullName evidence="8">IMP--aspartate ligase</fullName>
    </alternativeName>
</protein>
<dbReference type="FunFam" id="3.90.170.10:FF:000001">
    <property type="entry name" value="Adenylosuccinate synthetase"/>
    <property type="match status" value="1"/>
</dbReference>
<feature type="binding site" evidence="8">
    <location>
        <position position="346"/>
    </location>
    <ligand>
        <name>GTP</name>
        <dbReference type="ChEBI" id="CHEBI:37565"/>
    </ligand>
</feature>
<feature type="compositionally biased region" description="Basic and acidic residues" evidence="9">
    <location>
        <begin position="13"/>
        <end position="22"/>
    </location>
</feature>
<feature type="binding site" description="in other chain" evidence="8">
    <location>
        <position position="265"/>
    </location>
    <ligand>
        <name>IMP</name>
        <dbReference type="ChEBI" id="CHEBI:58053"/>
        <note>ligand shared between dimeric partners</note>
    </ligand>
</feature>
<dbReference type="Gene3D" id="1.10.300.10">
    <property type="entry name" value="Adenylosuccinate Synthetase, subunit A, domain 2"/>
    <property type="match status" value="1"/>
</dbReference>
<feature type="binding site" evidence="8">
    <location>
        <position position="192"/>
    </location>
    <ligand>
        <name>IMP</name>
        <dbReference type="ChEBI" id="CHEBI:58053"/>
        <note>ligand shared between dimeric partners</note>
    </ligand>
</feature>
<keyword evidence="7 8" id="KW-0342">GTP-binding</keyword>
<keyword evidence="8" id="KW-0963">Cytoplasm</keyword>